<feature type="transmembrane region" description="Helical" evidence="9">
    <location>
        <begin position="122"/>
        <end position="147"/>
    </location>
</feature>
<proteinExistence type="inferred from homology"/>
<feature type="transmembrane region" description="Helical" evidence="9">
    <location>
        <begin position="68"/>
        <end position="88"/>
    </location>
</feature>
<protein>
    <submittedName>
        <fullName evidence="11">DHA2 family efflux MFS transporter permease subunit</fullName>
    </submittedName>
</protein>
<dbReference type="Gene3D" id="1.20.1250.20">
    <property type="entry name" value="MFS general substrate transporter like domains"/>
    <property type="match status" value="1"/>
</dbReference>
<feature type="transmembrane region" description="Helical" evidence="9">
    <location>
        <begin position="420"/>
        <end position="438"/>
    </location>
</feature>
<evidence type="ECO:0000256" key="4">
    <source>
        <dbReference type="ARBA" id="ARBA00022475"/>
    </source>
</evidence>
<dbReference type="Gene3D" id="1.20.1720.10">
    <property type="entry name" value="Multidrug resistance protein D"/>
    <property type="match status" value="1"/>
</dbReference>
<comment type="caution">
    <text evidence="11">The sequence shown here is derived from an EMBL/GenBank/DDBJ whole genome shotgun (WGS) entry which is preliminary data.</text>
</comment>
<evidence type="ECO:0000256" key="1">
    <source>
        <dbReference type="ARBA" id="ARBA00004651"/>
    </source>
</evidence>
<dbReference type="InterPro" id="IPR004638">
    <property type="entry name" value="EmrB-like"/>
</dbReference>
<dbReference type="RefSeq" id="WP_050045904.1">
    <property type="nucleotide sequence ID" value="NZ_JBFQGM010000005.1"/>
</dbReference>
<feature type="region of interest" description="Disordered" evidence="8">
    <location>
        <begin position="1"/>
        <end position="22"/>
    </location>
</feature>
<keyword evidence="5 9" id="KW-0812">Transmembrane</keyword>
<dbReference type="PROSITE" id="PS50850">
    <property type="entry name" value="MFS"/>
    <property type="match status" value="1"/>
</dbReference>
<feature type="transmembrane region" description="Helical" evidence="9">
    <location>
        <begin position="154"/>
        <end position="173"/>
    </location>
</feature>
<dbReference type="InterPro" id="IPR011701">
    <property type="entry name" value="MFS"/>
</dbReference>
<evidence type="ECO:0000256" key="8">
    <source>
        <dbReference type="SAM" id="MobiDB-lite"/>
    </source>
</evidence>
<feature type="transmembrane region" description="Helical" evidence="9">
    <location>
        <begin position="217"/>
        <end position="237"/>
    </location>
</feature>
<comment type="subcellular location">
    <subcellularLocation>
        <location evidence="1">Cell membrane</location>
        <topology evidence="1">Multi-pass membrane protein</topology>
    </subcellularLocation>
</comment>
<feature type="transmembrane region" description="Helical" evidence="9">
    <location>
        <begin position="185"/>
        <end position="205"/>
    </location>
</feature>
<evidence type="ECO:0000256" key="2">
    <source>
        <dbReference type="ARBA" id="ARBA00008537"/>
    </source>
</evidence>
<evidence type="ECO:0000256" key="7">
    <source>
        <dbReference type="ARBA" id="ARBA00023136"/>
    </source>
</evidence>
<evidence type="ECO:0000256" key="3">
    <source>
        <dbReference type="ARBA" id="ARBA00022448"/>
    </source>
</evidence>
<gene>
    <name evidence="11" type="ORF">AB0759_15085</name>
</gene>
<sequence length="535" mass="58466">MTNTNAVGNGGNRGSTKSPSNQQIPLRTWIGVLASMLGAFMAVLDIQITNASLQEIQATLGATLEEGSWISTAYLVAEIVVIPLTGWLSRVFSLRRYLLVNTALFILFSITCAWAWNLNSMIVFRALQGFTGGVLIPTAMAVVLTYLPPSKQPIGLAAFGLTAVFAPSIGPTLGGWLTENYSWQYSFYINVFPGLLMLAGVWYGIKQERPQLQLLKQGDWLGIVSMAIGLGSLQIVLEEGSRKDWFSSALIVRLSIIAAIFVALFFWIELTRKQPFINLRLVRYRNFGLASVVNVSLGVGLYGSIYILPLYLAQIQGYNALQIGEVLIWAGIPQLFIIPFIPKLMQRIDVRLMVAVGVALFSISVFMNARMTYQTGLDQLRWSQLVRAMGQPLIMVPLTSIATAGLNPKDAGSASGLFNMMRNLGGSVGIAALATLLTNREQFHSNRLGESVSIYSSATQERINQLAQYFANRGGVDLETAQNQAIAAIDKIVRREAFVMAFNDCFYFIGIALLLSGIAILFIKKVKPTGGAVAH</sequence>
<evidence type="ECO:0000313" key="12">
    <source>
        <dbReference type="Proteomes" id="UP001628874"/>
    </source>
</evidence>
<feature type="transmembrane region" description="Helical" evidence="9">
    <location>
        <begin position="26"/>
        <end position="48"/>
    </location>
</feature>
<dbReference type="PANTHER" id="PTHR42718">
    <property type="entry name" value="MAJOR FACILITATOR SUPERFAMILY MULTIDRUG TRANSPORTER MFSC"/>
    <property type="match status" value="1"/>
</dbReference>
<evidence type="ECO:0000256" key="6">
    <source>
        <dbReference type="ARBA" id="ARBA00022989"/>
    </source>
</evidence>
<keyword evidence="12" id="KW-1185">Reference proteome</keyword>
<feature type="domain" description="Major facilitator superfamily (MFS) profile" evidence="10">
    <location>
        <begin position="31"/>
        <end position="528"/>
    </location>
</feature>
<dbReference type="InterPro" id="IPR020846">
    <property type="entry name" value="MFS_dom"/>
</dbReference>
<dbReference type="CDD" id="cd17503">
    <property type="entry name" value="MFS_LmrB_MDR_like"/>
    <property type="match status" value="1"/>
</dbReference>
<feature type="transmembrane region" description="Helical" evidence="9">
    <location>
        <begin position="506"/>
        <end position="523"/>
    </location>
</feature>
<accession>A0ABW8WM18</accession>
<dbReference type="EMBL" id="JBFQGM010000005">
    <property type="protein sequence ID" value="MFL9461945.1"/>
    <property type="molecule type" value="Genomic_DNA"/>
</dbReference>
<dbReference type="SUPFAM" id="SSF103473">
    <property type="entry name" value="MFS general substrate transporter"/>
    <property type="match status" value="1"/>
</dbReference>
<feature type="transmembrane region" description="Helical" evidence="9">
    <location>
        <begin position="318"/>
        <end position="338"/>
    </location>
</feature>
<comment type="similarity">
    <text evidence="2">Belongs to the major facilitator superfamily. EmrB family.</text>
</comment>
<keyword evidence="3" id="KW-0813">Transport</keyword>
<reference evidence="11 12" key="1">
    <citation type="submission" date="2024-07" db="EMBL/GenBank/DDBJ databases">
        <authorList>
            <person name="Tripathy S."/>
        </authorList>
    </citation>
    <scope>NUCLEOTIDE SEQUENCE [LARGE SCALE GENOMIC DNA]</scope>
    <source>
        <strain evidence="11 12">VB-61278_2</strain>
    </source>
</reference>
<evidence type="ECO:0000259" key="10">
    <source>
        <dbReference type="PROSITE" id="PS50850"/>
    </source>
</evidence>
<keyword evidence="6 9" id="KW-1133">Transmembrane helix</keyword>
<dbReference type="Proteomes" id="UP001628874">
    <property type="component" value="Unassembled WGS sequence"/>
</dbReference>
<keyword evidence="4" id="KW-1003">Cell membrane</keyword>
<evidence type="ECO:0000256" key="9">
    <source>
        <dbReference type="SAM" id="Phobius"/>
    </source>
</evidence>
<evidence type="ECO:0000256" key="5">
    <source>
        <dbReference type="ARBA" id="ARBA00022692"/>
    </source>
</evidence>
<evidence type="ECO:0000313" key="11">
    <source>
        <dbReference type="EMBL" id="MFL9461945.1"/>
    </source>
</evidence>
<dbReference type="PANTHER" id="PTHR42718:SF9">
    <property type="entry name" value="MAJOR FACILITATOR SUPERFAMILY MULTIDRUG TRANSPORTER MFSC"/>
    <property type="match status" value="1"/>
</dbReference>
<dbReference type="Pfam" id="PF07690">
    <property type="entry name" value="MFS_1"/>
    <property type="match status" value="1"/>
</dbReference>
<feature type="transmembrane region" description="Helical" evidence="9">
    <location>
        <begin position="289"/>
        <end position="312"/>
    </location>
</feature>
<feature type="transmembrane region" description="Helical" evidence="9">
    <location>
        <begin position="350"/>
        <end position="369"/>
    </location>
</feature>
<feature type="transmembrane region" description="Helical" evidence="9">
    <location>
        <begin position="97"/>
        <end position="116"/>
    </location>
</feature>
<feature type="transmembrane region" description="Helical" evidence="9">
    <location>
        <begin position="249"/>
        <end position="268"/>
    </location>
</feature>
<keyword evidence="7 9" id="KW-0472">Membrane</keyword>
<name>A0ABW8WM18_9CYAN</name>
<dbReference type="InterPro" id="IPR036259">
    <property type="entry name" value="MFS_trans_sf"/>
</dbReference>
<organism evidence="11 12">
    <name type="scientific">Scytonema tolypothrichoides VB-61278_2</name>
    <dbReference type="NCBI Taxonomy" id="3232314"/>
    <lineage>
        <taxon>Bacteria</taxon>
        <taxon>Bacillati</taxon>
        <taxon>Cyanobacteriota</taxon>
        <taxon>Cyanophyceae</taxon>
        <taxon>Nostocales</taxon>
        <taxon>Scytonemataceae</taxon>
        <taxon>Scytonema</taxon>
    </lineage>
</organism>
<dbReference type="NCBIfam" id="TIGR00711">
    <property type="entry name" value="efflux_EmrB"/>
    <property type="match status" value="1"/>
</dbReference>